<dbReference type="EMBL" id="BPQQ01000014">
    <property type="protein sequence ID" value="GJD99305.1"/>
    <property type="molecule type" value="Genomic_DNA"/>
</dbReference>
<accession>A0ABQ4S7Y9</accession>
<name>A0ABQ4S7Y9_9HYPH</name>
<gene>
    <name evidence="1" type="ORF">GMJLKIPL_1221</name>
</gene>
<proteinExistence type="predicted"/>
<dbReference type="Proteomes" id="UP001055153">
    <property type="component" value="Unassembled WGS sequence"/>
</dbReference>
<comment type="caution">
    <text evidence="1">The sequence shown here is derived from an EMBL/GenBank/DDBJ whole genome shotgun (WGS) entry which is preliminary data.</text>
</comment>
<protein>
    <submittedName>
        <fullName evidence="1">Uncharacterized protein</fullName>
    </submittedName>
</protein>
<reference evidence="1" key="2">
    <citation type="submission" date="2021-08" db="EMBL/GenBank/DDBJ databases">
        <authorList>
            <person name="Tani A."/>
            <person name="Ola A."/>
            <person name="Ogura Y."/>
            <person name="Katsura K."/>
            <person name="Hayashi T."/>
        </authorList>
    </citation>
    <scope>NUCLEOTIDE SEQUENCE</scope>
    <source>
        <strain evidence="1">DSM 17168</strain>
    </source>
</reference>
<keyword evidence="2" id="KW-1185">Reference proteome</keyword>
<reference evidence="1" key="1">
    <citation type="journal article" date="2021" name="Front. Microbiol.">
        <title>Comprehensive Comparative Genomics and Phenotyping of Methylobacterium Species.</title>
        <authorList>
            <person name="Alessa O."/>
            <person name="Ogura Y."/>
            <person name="Fujitani Y."/>
            <person name="Takami H."/>
            <person name="Hayashi T."/>
            <person name="Sahin N."/>
            <person name="Tani A."/>
        </authorList>
    </citation>
    <scope>NUCLEOTIDE SEQUENCE</scope>
    <source>
        <strain evidence="1">DSM 17168</strain>
    </source>
</reference>
<sequence length="69" mass="7695">MPHDAPSPAETYDPLADARALHARIEALRQAMRLQIRALDGIERRLTPLQPEGRAGAARLRDLRARGML</sequence>
<dbReference type="RefSeq" id="WP_238234193.1">
    <property type="nucleotide sequence ID" value="NZ_BPQQ01000014.1"/>
</dbReference>
<organism evidence="1 2">
    <name type="scientific">Methylobacterium isbiliense</name>
    <dbReference type="NCBI Taxonomy" id="315478"/>
    <lineage>
        <taxon>Bacteria</taxon>
        <taxon>Pseudomonadati</taxon>
        <taxon>Pseudomonadota</taxon>
        <taxon>Alphaproteobacteria</taxon>
        <taxon>Hyphomicrobiales</taxon>
        <taxon>Methylobacteriaceae</taxon>
        <taxon>Methylobacterium</taxon>
    </lineage>
</organism>
<evidence type="ECO:0000313" key="1">
    <source>
        <dbReference type="EMBL" id="GJD99305.1"/>
    </source>
</evidence>
<evidence type="ECO:0000313" key="2">
    <source>
        <dbReference type="Proteomes" id="UP001055153"/>
    </source>
</evidence>